<organism evidence="12">
    <name type="scientific">Syphacia obvelata</name>
    <name type="common">Murine pinworm</name>
    <dbReference type="NCBI Taxonomy" id="412127"/>
    <lineage>
        <taxon>Eukaryota</taxon>
        <taxon>Metazoa</taxon>
        <taxon>Ecdysozoa</taxon>
        <taxon>Nematoda</taxon>
        <taxon>Chromadorea</taxon>
        <taxon>Rhabditida</taxon>
        <taxon>Spirurina</taxon>
        <taxon>Oxyuridomorpha</taxon>
        <taxon>Oxyuroidea</taxon>
        <taxon>Oxyuridae</taxon>
        <taxon>Syphacia</taxon>
    </lineage>
</organism>
<evidence type="ECO:0000256" key="2">
    <source>
        <dbReference type="ARBA" id="ARBA00006810"/>
    </source>
</evidence>
<evidence type="ECO:0000256" key="6">
    <source>
        <dbReference type="ARBA" id="ARBA00022781"/>
    </source>
</evidence>
<geneLocation type="mitochondrion" evidence="12"/>
<dbReference type="GO" id="GO:1902600">
    <property type="term" value="P:proton transmembrane transport"/>
    <property type="evidence" value="ECO:0007669"/>
    <property type="project" value="UniProtKB-KW"/>
</dbReference>
<evidence type="ECO:0000256" key="4">
    <source>
        <dbReference type="ARBA" id="ARBA00022547"/>
    </source>
</evidence>
<evidence type="ECO:0000256" key="3">
    <source>
        <dbReference type="ARBA" id="ARBA00022448"/>
    </source>
</evidence>
<keyword evidence="3" id="KW-0813">Transport</keyword>
<keyword evidence="4" id="KW-0138">CF(0)</keyword>
<feature type="transmembrane region" description="Helical" evidence="11">
    <location>
        <begin position="170"/>
        <end position="197"/>
    </location>
</feature>
<keyword evidence="8" id="KW-0406">Ion transport</keyword>
<comment type="subcellular location">
    <subcellularLocation>
        <location evidence="1">Membrane</location>
        <topology evidence="1">Multi-pass membrane protein</topology>
    </subcellularLocation>
</comment>
<accession>A0A0U3C356</accession>
<evidence type="ECO:0000256" key="11">
    <source>
        <dbReference type="SAM" id="Phobius"/>
    </source>
</evidence>
<name>A0A0U3C356_SYPOB</name>
<dbReference type="GO" id="GO:0045259">
    <property type="term" value="C:proton-transporting ATP synthase complex"/>
    <property type="evidence" value="ECO:0007669"/>
    <property type="project" value="UniProtKB-KW"/>
</dbReference>
<feature type="transmembrane region" description="Helical" evidence="11">
    <location>
        <begin position="142"/>
        <end position="164"/>
    </location>
</feature>
<evidence type="ECO:0000256" key="7">
    <source>
        <dbReference type="ARBA" id="ARBA00022989"/>
    </source>
</evidence>
<dbReference type="Gene3D" id="1.20.120.220">
    <property type="entry name" value="ATP synthase, F0 complex, subunit A"/>
    <property type="match status" value="1"/>
</dbReference>
<reference evidence="12" key="1">
    <citation type="journal article" date="2016" name="Gene">
        <title>Comparative analyses of the complete mitochondrial genomes of two murine pinworms Aspiculuris tetraptera and Syphacia obvelata.</title>
        <authorList>
            <person name="Wang C.-R."/>
            <person name="Lou Y."/>
            <person name="Gao J.-F."/>
            <person name="Qiu J.-H."/>
            <person name="Zhang Y."/>
            <person name="Gao Y."/>
            <person name="Chang Q.-C."/>
        </authorList>
    </citation>
    <scope>NUCLEOTIDE SEQUENCE</scope>
</reference>
<keyword evidence="5 11" id="KW-0812">Transmembrane</keyword>
<dbReference type="GO" id="GO:0006754">
    <property type="term" value="P:ATP biosynthetic process"/>
    <property type="evidence" value="ECO:0007669"/>
    <property type="project" value="UniProtKB-KW"/>
</dbReference>
<sequence>MLLSIYFFWLFLYVYMCEFIWVVLPGMCYALFNHITHSIQDLFCLMPNSAMTAVISGFYFTVTIIMCYTGHFSWNMCLGRTYEFVFVWSFLAWIASFMGCWCVEDFPTLLGLRGEGYAEALYSTWSKIISVGVRPLSLMLRLLINLSIGHLFMLLWVYFCQIIIMSSQCFIQDVIGLALMQGILSVIVFYEFFVFFLQSFIFGRLLGVYLEEC</sequence>
<evidence type="ECO:0000256" key="10">
    <source>
        <dbReference type="ARBA" id="ARBA00023310"/>
    </source>
</evidence>
<evidence type="ECO:0000256" key="9">
    <source>
        <dbReference type="ARBA" id="ARBA00023136"/>
    </source>
</evidence>
<keyword evidence="6" id="KW-0375">Hydrogen ion transport</keyword>
<dbReference type="InterPro" id="IPR035908">
    <property type="entry name" value="F0_ATP_A_sf"/>
</dbReference>
<evidence type="ECO:0000256" key="5">
    <source>
        <dbReference type="ARBA" id="ARBA00022692"/>
    </source>
</evidence>
<evidence type="ECO:0000256" key="8">
    <source>
        <dbReference type="ARBA" id="ARBA00023065"/>
    </source>
</evidence>
<dbReference type="SUPFAM" id="SSF81336">
    <property type="entry name" value="F1F0 ATP synthase subunit A"/>
    <property type="match status" value="1"/>
</dbReference>
<feature type="transmembrane region" description="Helical" evidence="11">
    <location>
        <begin position="84"/>
        <end position="103"/>
    </location>
</feature>
<keyword evidence="10" id="KW-0066">ATP synthesis</keyword>
<feature type="transmembrane region" description="Helical" evidence="11">
    <location>
        <begin position="53"/>
        <end position="72"/>
    </location>
</feature>
<evidence type="ECO:0000313" key="12">
    <source>
        <dbReference type="EMBL" id="ALT55328.1"/>
    </source>
</evidence>
<feature type="transmembrane region" description="Helical" evidence="11">
    <location>
        <begin position="6"/>
        <end position="32"/>
    </location>
</feature>
<dbReference type="AlphaFoldDB" id="A0A0U3C356"/>
<comment type="similarity">
    <text evidence="2">Belongs to the ATPase A chain family.</text>
</comment>
<gene>
    <name evidence="12" type="primary">ATP6</name>
</gene>
<dbReference type="EMBL" id="KT900946">
    <property type="protein sequence ID" value="ALT55328.1"/>
    <property type="molecule type" value="Genomic_DNA"/>
</dbReference>
<keyword evidence="12" id="KW-0496">Mitochondrion</keyword>
<evidence type="ECO:0000256" key="1">
    <source>
        <dbReference type="ARBA" id="ARBA00004141"/>
    </source>
</evidence>
<protein>
    <submittedName>
        <fullName evidence="12">ATP synthase F0 subunit 6</fullName>
    </submittedName>
</protein>
<keyword evidence="7 11" id="KW-1133">Transmembrane helix</keyword>
<proteinExistence type="inferred from homology"/>
<keyword evidence="9 11" id="KW-0472">Membrane</keyword>